<evidence type="ECO:0000313" key="2">
    <source>
        <dbReference type="Proteomes" id="UP000006247"/>
    </source>
</evidence>
<name>C0E0V5_9CORY</name>
<reference evidence="1 2" key="1">
    <citation type="submission" date="2009-01" db="EMBL/GenBank/DDBJ databases">
        <authorList>
            <person name="Fulton L."/>
            <person name="Clifton S."/>
            <person name="Chinwalla A.T."/>
            <person name="Mitreva M."/>
            <person name="Sodergren E."/>
            <person name="Weinstock G."/>
            <person name="Clifton S."/>
            <person name="Dooling D.J."/>
            <person name="Fulton B."/>
            <person name="Minx P."/>
            <person name="Pepin K.H."/>
            <person name="Johnson M."/>
            <person name="Bhonagiri V."/>
            <person name="Nash W.E."/>
            <person name="Mardis E.R."/>
            <person name="Wilson R.K."/>
        </authorList>
    </citation>
    <scope>NUCLEOTIDE SEQUENCE [LARGE SCALE GENOMIC DNA]</scope>
    <source>
        <strain evidence="1 2">ATCC 33806</strain>
    </source>
</reference>
<gene>
    <name evidence="1" type="ORF">CORMATOL_00605</name>
</gene>
<dbReference type="HOGENOM" id="CLU_3215033_0_0_11"/>
<sequence length="44" mass="5087">MRAEFPAFINEFLYHGYSGGNYGEWSCHTIIGSRYQITAGKTRR</sequence>
<dbReference type="EMBL" id="ACEB01000006">
    <property type="protein sequence ID" value="EEG27753.1"/>
    <property type="molecule type" value="Genomic_DNA"/>
</dbReference>
<protein>
    <submittedName>
        <fullName evidence="1">Uncharacterized protein</fullName>
    </submittedName>
</protein>
<comment type="caution">
    <text evidence="1">The sequence shown here is derived from an EMBL/GenBank/DDBJ whole genome shotgun (WGS) entry which is preliminary data.</text>
</comment>
<dbReference type="Proteomes" id="UP000006247">
    <property type="component" value="Unassembled WGS sequence"/>
</dbReference>
<organism evidence="1 2">
    <name type="scientific">Corynebacterium matruchotii ATCC 33806</name>
    <dbReference type="NCBI Taxonomy" id="566549"/>
    <lineage>
        <taxon>Bacteria</taxon>
        <taxon>Bacillati</taxon>
        <taxon>Actinomycetota</taxon>
        <taxon>Actinomycetes</taxon>
        <taxon>Mycobacteriales</taxon>
        <taxon>Corynebacteriaceae</taxon>
        <taxon>Corynebacterium</taxon>
    </lineage>
</organism>
<evidence type="ECO:0000313" key="1">
    <source>
        <dbReference type="EMBL" id="EEG27753.1"/>
    </source>
</evidence>
<proteinExistence type="predicted"/>
<dbReference type="AlphaFoldDB" id="C0E0V5"/>
<accession>C0E0V5</accession>